<evidence type="ECO:0000256" key="5">
    <source>
        <dbReference type="ARBA" id="ARBA00022801"/>
    </source>
</evidence>
<dbReference type="OrthoDB" id="4279at2"/>
<dbReference type="GO" id="GO:0005507">
    <property type="term" value="F:copper ion binding"/>
    <property type="evidence" value="ECO:0007669"/>
    <property type="project" value="TreeGrafter"/>
</dbReference>
<comment type="caution">
    <text evidence="11">The sequence shown here is derived from an EMBL/GenBank/DDBJ whole genome shotgun (WGS) entry which is preliminary data.</text>
</comment>
<dbReference type="GO" id="GO:0016787">
    <property type="term" value="F:hydrolase activity"/>
    <property type="evidence" value="ECO:0007669"/>
    <property type="project" value="UniProtKB-KW"/>
</dbReference>
<dbReference type="AlphaFoldDB" id="A0A432YAB7"/>
<name>A0A432YAB7_9GAMM</name>
<organism evidence="11 12">
    <name type="scientific">Pseudidiomarina insulisalsae</name>
    <dbReference type="NCBI Taxonomy" id="575789"/>
    <lineage>
        <taxon>Bacteria</taxon>
        <taxon>Pseudomonadati</taxon>
        <taxon>Pseudomonadota</taxon>
        <taxon>Gammaproteobacteria</taxon>
        <taxon>Alteromonadales</taxon>
        <taxon>Idiomarinaceae</taxon>
        <taxon>Pseudidiomarina</taxon>
    </lineage>
</organism>
<dbReference type="InterPro" id="IPR011324">
    <property type="entry name" value="Cytotoxic_necrot_fac-like_cat"/>
</dbReference>
<evidence type="ECO:0000256" key="3">
    <source>
        <dbReference type="ARBA" id="ARBA00022679"/>
    </source>
</evidence>
<dbReference type="PANTHER" id="PTHR30616">
    <property type="entry name" value="UNCHARACTERIZED PROTEIN YFIH"/>
    <property type="match status" value="1"/>
</dbReference>
<evidence type="ECO:0000256" key="10">
    <source>
        <dbReference type="RuleBase" id="RU361274"/>
    </source>
</evidence>
<dbReference type="Proteomes" id="UP000288259">
    <property type="component" value="Unassembled WGS sequence"/>
</dbReference>
<dbReference type="NCBIfam" id="TIGR00726">
    <property type="entry name" value="peptidoglycan editing factor PgeF"/>
    <property type="match status" value="1"/>
</dbReference>
<dbReference type="CDD" id="cd16833">
    <property type="entry name" value="YfiH"/>
    <property type="match status" value="1"/>
</dbReference>
<evidence type="ECO:0000256" key="6">
    <source>
        <dbReference type="ARBA" id="ARBA00022833"/>
    </source>
</evidence>
<dbReference type="InterPro" id="IPR038371">
    <property type="entry name" value="Cu_polyphenol_OxRdtase_sf"/>
</dbReference>
<keyword evidence="6" id="KW-0862">Zinc</keyword>
<protein>
    <recommendedName>
        <fullName evidence="10">Purine nucleoside phosphorylase</fullName>
    </recommendedName>
</protein>
<accession>A0A432YAB7</accession>
<comment type="catalytic activity">
    <reaction evidence="9">
        <text>S-methyl-5'-thioadenosine + phosphate = 5-(methylsulfanyl)-alpha-D-ribose 1-phosphate + adenine</text>
        <dbReference type="Rhea" id="RHEA:11852"/>
        <dbReference type="ChEBI" id="CHEBI:16708"/>
        <dbReference type="ChEBI" id="CHEBI:17509"/>
        <dbReference type="ChEBI" id="CHEBI:43474"/>
        <dbReference type="ChEBI" id="CHEBI:58533"/>
        <dbReference type="EC" id="2.4.2.28"/>
    </reaction>
    <physiologicalReaction direction="left-to-right" evidence="9">
        <dbReference type="Rhea" id="RHEA:11853"/>
    </physiologicalReaction>
</comment>
<comment type="catalytic activity">
    <reaction evidence="1">
        <text>inosine + phosphate = alpha-D-ribose 1-phosphate + hypoxanthine</text>
        <dbReference type="Rhea" id="RHEA:27646"/>
        <dbReference type="ChEBI" id="CHEBI:17368"/>
        <dbReference type="ChEBI" id="CHEBI:17596"/>
        <dbReference type="ChEBI" id="CHEBI:43474"/>
        <dbReference type="ChEBI" id="CHEBI:57720"/>
        <dbReference type="EC" id="2.4.2.1"/>
    </reaction>
    <physiologicalReaction direction="left-to-right" evidence="1">
        <dbReference type="Rhea" id="RHEA:27647"/>
    </physiologicalReaction>
</comment>
<keyword evidence="5" id="KW-0378">Hydrolase</keyword>
<dbReference type="RefSeq" id="WP_126755294.1">
    <property type="nucleotide sequence ID" value="NZ_PIPY01000012.1"/>
</dbReference>
<dbReference type="PANTHER" id="PTHR30616:SF2">
    <property type="entry name" value="PURINE NUCLEOSIDE PHOSPHORYLASE LACC1"/>
    <property type="match status" value="1"/>
</dbReference>
<keyword evidence="3" id="KW-0808">Transferase</keyword>
<evidence type="ECO:0000256" key="8">
    <source>
        <dbReference type="ARBA" id="ARBA00048968"/>
    </source>
</evidence>
<dbReference type="SUPFAM" id="SSF64438">
    <property type="entry name" value="CNF1/YfiH-like putative cysteine hydrolases"/>
    <property type="match status" value="1"/>
</dbReference>
<dbReference type="InterPro" id="IPR003730">
    <property type="entry name" value="Cu_polyphenol_OxRdtase"/>
</dbReference>
<evidence type="ECO:0000313" key="11">
    <source>
        <dbReference type="EMBL" id="RUO57904.1"/>
    </source>
</evidence>
<evidence type="ECO:0000256" key="7">
    <source>
        <dbReference type="ARBA" id="ARBA00047989"/>
    </source>
</evidence>
<dbReference type="Gene3D" id="3.60.140.10">
    <property type="entry name" value="CNF1/YfiH-like putative cysteine hydrolases"/>
    <property type="match status" value="1"/>
</dbReference>
<dbReference type="EMBL" id="PIPY01000012">
    <property type="protein sequence ID" value="RUO57904.1"/>
    <property type="molecule type" value="Genomic_DNA"/>
</dbReference>
<evidence type="ECO:0000256" key="1">
    <source>
        <dbReference type="ARBA" id="ARBA00000553"/>
    </source>
</evidence>
<evidence type="ECO:0000256" key="4">
    <source>
        <dbReference type="ARBA" id="ARBA00022723"/>
    </source>
</evidence>
<gene>
    <name evidence="11" type="ORF">CWI71_10865</name>
</gene>
<reference evidence="12" key="1">
    <citation type="journal article" date="2018" name="Front. Microbiol.">
        <title>Genome-Based Analysis Reveals the Taxonomy and Diversity of the Family Idiomarinaceae.</title>
        <authorList>
            <person name="Liu Y."/>
            <person name="Lai Q."/>
            <person name="Shao Z."/>
        </authorList>
    </citation>
    <scope>NUCLEOTIDE SEQUENCE [LARGE SCALE GENOMIC DNA]</scope>
    <source>
        <strain evidence="12">CVS-6</strain>
    </source>
</reference>
<dbReference type="GO" id="GO:0017061">
    <property type="term" value="F:S-methyl-5-thioadenosine phosphorylase activity"/>
    <property type="evidence" value="ECO:0007669"/>
    <property type="project" value="UniProtKB-EC"/>
</dbReference>
<comment type="catalytic activity">
    <reaction evidence="7">
        <text>adenosine + H2O + H(+) = inosine + NH4(+)</text>
        <dbReference type="Rhea" id="RHEA:24408"/>
        <dbReference type="ChEBI" id="CHEBI:15377"/>
        <dbReference type="ChEBI" id="CHEBI:15378"/>
        <dbReference type="ChEBI" id="CHEBI:16335"/>
        <dbReference type="ChEBI" id="CHEBI:17596"/>
        <dbReference type="ChEBI" id="CHEBI:28938"/>
        <dbReference type="EC" id="3.5.4.4"/>
    </reaction>
    <physiologicalReaction direction="left-to-right" evidence="7">
        <dbReference type="Rhea" id="RHEA:24409"/>
    </physiologicalReaction>
</comment>
<proteinExistence type="inferred from homology"/>
<sequence length="234" mass="25619">MPKNSITPAWVLPKGVRACVTTTTEPGNLAAHVGDDPATVLRHRRQLQRRLHLPVQPKWLAQCHGTRVVQFETARQGAVADAIWTQQPASVCAVLTADCLPILLCSDDGQVIAAIHAGWRGLAAGIITTTLAQLPVAPQRLSAYIGPAISVRYFEVGDEVRQAFATAQLVDSATFHAHNDRWLADLPLLAERMLERSGIADVVQSGLCTFSDPRFDSYRRDRNCGRIASLIWKI</sequence>
<comment type="similarity">
    <text evidence="2 10">Belongs to the purine nucleoside phosphorylase YfiH/LACC1 family.</text>
</comment>
<evidence type="ECO:0000313" key="12">
    <source>
        <dbReference type="Proteomes" id="UP000288259"/>
    </source>
</evidence>
<keyword evidence="4" id="KW-0479">Metal-binding</keyword>
<keyword evidence="12" id="KW-1185">Reference proteome</keyword>
<comment type="catalytic activity">
    <reaction evidence="8">
        <text>adenosine + phosphate = alpha-D-ribose 1-phosphate + adenine</text>
        <dbReference type="Rhea" id="RHEA:27642"/>
        <dbReference type="ChEBI" id="CHEBI:16335"/>
        <dbReference type="ChEBI" id="CHEBI:16708"/>
        <dbReference type="ChEBI" id="CHEBI:43474"/>
        <dbReference type="ChEBI" id="CHEBI:57720"/>
        <dbReference type="EC" id="2.4.2.1"/>
    </reaction>
    <physiologicalReaction direction="left-to-right" evidence="8">
        <dbReference type="Rhea" id="RHEA:27643"/>
    </physiologicalReaction>
</comment>
<dbReference type="Pfam" id="PF02578">
    <property type="entry name" value="Cu-oxidase_4"/>
    <property type="match status" value="1"/>
</dbReference>
<evidence type="ECO:0000256" key="2">
    <source>
        <dbReference type="ARBA" id="ARBA00007353"/>
    </source>
</evidence>
<evidence type="ECO:0000256" key="9">
    <source>
        <dbReference type="ARBA" id="ARBA00049893"/>
    </source>
</evidence>